<evidence type="ECO:0000256" key="1">
    <source>
        <dbReference type="SAM" id="Phobius"/>
    </source>
</evidence>
<reference evidence="2 3" key="1">
    <citation type="submission" date="2017-05" db="EMBL/GenBank/DDBJ databases">
        <authorList>
            <person name="Varghese N."/>
            <person name="Submissions S."/>
        </authorList>
    </citation>
    <scope>NUCLEOTIDE SEQUENCE [LARGE SCALE GENOMIC DNA]</scope>
    <source>
        <strain evidence="2 3">CGMCC 1.7287</strain>
    </source>
</reference>
<accession>A0ABY1RVP5</accession>
<dbReference type="Pfam" id="PF05751">
    <property type="entry name" value="FixH"/>
    <property type="match status" value="1"/>
</dbReference>
<evidence type="ECO:0000313" key="3">
    <source>
        <dbReference type="Proteomes" id="UP001159257"/>
    </source>
</evidence>
<dbReference type="EMBL" id="FXWV01000001">
    <property type="protein sequence ID" value="SMR68948.1"/>
    <property type="molecule type" value="Genomic_DNA"/>
</dbReference>
<protein>
    <recommendedName>
        <fullName evidence="4">Nitrogen fixation protein FixH</fullName>
    </recommendedName>
</protein>
<feature type="transmembrane region" description="Helical" evidence="1">
    <location>
        <begin position="16"/>
        <end position="39"/>
    </location>
</feature>
<gene>
    <name evidence="2" type="ORF">SAMN04487964_10168</name>
</gene>
<keyword evidence="3" id="KW-1185">Reference proteome</keyword>
<evidence type="ECO:0008006" key="4">
    <source>
        <dbReference type="Google" id="ProtNLM"/>
    </source>
</evidence>
<dbReference type="RefSeq" id="WP_239042156.1">
    <property type="nucleotide sequence ID" value="NZ_BAAAEY010000002.1"/>
</dbReference>
<sequence>MNTHVPPPAPWFKQPWLWFILAPLIAVLIYSTFFMYVAVTTSDGVVKEDYYKVARGMNIDTSKADAARALDLNADLRLDTLTGDINLRLTGNLEEQPQILNLNIIHPTHQKYDQILILRSVDGKGLYAGSLEGHISGKRYLSLSPDNESWQLRQEILPPYTEQLQYSLAPQQ</sequence>
<organism evidence="2 3">
    <name type="scientific">Marinobacterium sediminicola</name>
    <dbReference type="NCBI Taxonomy" id="518898"/>
    <lineage>
        <taxon>Bacteria</taxon>
        <taxon>Pseudomonadati</taxon>
        <taxon>Pseudomonadota</taxon>
        <taxon>Gammaproteobacteria</taxon>
        <taxon>Oceanospirillales</taxon>
        <taxon>Oceanospirillaceae</taxon>
        <taxon>Marinobacterium</taxon>
    </lineage>
</organism>
<proteinExistence type="predicted"/>
<dbReference type="Proteomes" id="UP001159257">
    <property type="component" value="Unassembled WGS sequence"/>
</dbReference>
<comment type="caution">
    <text evidence="2">The sequence shown here is derived from an EMBL/GenBank/DDBJ whole genome shotgun (WGS) entry which is preliminary data.</text>
</comment>
<keyword evidence="1" id="KW-1133">Transmembrane helix</keyword>
<name>A0ABY1RVP5_9GAMM</name>
<keyword evidence="1" id="KW-0812">Transmembrane</keyword>
<keyword evidence="1" id="KW-0472">Membrane</keyword>
<evidence type="ECO:0000313" key="2">
    <source>
        <dbReference type="EMBL" id="SMR68948.1"/>
    </source>
</evidence>
<dbReference type="InterPro" id="IPR008620">
    <property type="entry name" value="FixH"/>
</dbReference>